<organism evidence="2 3">
    <name type="scientific">Psychrobacter halodurans</name>
    <dbReference type="NCBI Taxonomy" id="2818439"/>
    <lineage>
        <taxon>Bacteria</taxon>
        <taxon>Pseudomonadati</taxon>
        <taxon>Pseudomonadota</taxon>
        <taxon>Gammaproteobacteria</taxon>
        <taxon>Moraxellales</taxon>
        <taxon>Moraxellaceae</taxon>
        <taxon>Psychrobacter</taxon>
    </lineage>
</organism>
<comment type="caution">
    <text evidence="2">The sequence shown here is derived from an EMBL/GenBank/DDBJ whole genome shotgun (WGS) entry which is preliminary data.</text>
</comment>
<keyword evidence="1" id="KW-1133">Transmembrane helix</keyword>
<feature type="transmembrane region" description="Helical" evidence="1">
    <location>
        <begin position="138"/>
        <end position="156"/>
    </location>
</feature>
<sequence>MFNPDPSSKPVNPKLPKDVIMMVEKNNLVMAIKTLAQDENISMDEAKVRIDAYETALKVKQQQKLNTIANKQGISNHAISFDRKQETKEELESGKLIKTRVKTTKQTQDFKDLQQGVDSQLNNLGYKKPLMPYWTKRLLLIVVIMAGLFWILWRVFG</sequence>
<dbReference type="EMBL" id="JAGBKN010000001">
    <property type="protein sequence ID" value="MBO1515727.1"/>
    <property type="molecule type" value="Genomic_DNA"/>
</dbReference>
<dbReference type="RefSeq" id="WP_207968779.1">
    <property type="nucleotide sequence ID" value="NZ_JAGBKN010000001.1"/>
</dbReference>
<evidence type="ECO:0000313" key="2">
    <source>
        <dbReference type="EMBL" id="MBO1515727.1"/>
    </source>
</evidence>
<dbReference type="AlphaFoldDB" id="A0AAW4ISE5"/>
<keyword evidence="1" id="KW-0472">Membrane</keyword>
<accession>A0AAW4ISE5</accession>
<gene>
    <name evidence="2" type="ORF">J3491_00055</name>
</gene>
<reference evidence="2 3" key="1">
    <citation type="submission" date="2021-03" db="EMBL/GenBank/DDBJ databases">
        <authorList>
            <person name="Shang D.-D."/>
            <person name="Du Z.-J."/>
            <person name="Chen G.-J."/>
        </authorList>
    </citation>
    <scope>NUCLEOTIDE SEQUENCE [LARGE SCALE GENOMIC DNA]</scope>
    <source>
        <strain evidence="2 3">F2608</strain>
    </source>
</reference>
<name>A0AAW4ISE5_9GAMM</name>
<keyword evidence="3" id="KW-1185">Reference proteome</keyword>
<dbReference type="Proteomes" id="UP000664161">
    <property type="component" value="Unassembled WGS sequence"/>
</dbReference>
<keyword evidence="1" id="KW-0812">Transmembrane</keyword>
<proteinExistence type="predicted"/>
<protein>
    <recommendedName>
        <fullName evidence="4">Putrescine-ornithine antiporter</fullName>
    </recommendedName>
</protein>
<evidence type="ECO:0008006" key="4">
    <source>
        <dbReference type="Google" id="ProtNLM"/>
    </source>
</evidence>
<evidence type="ECO:0000256" key="1">
    <source>
        <dbReference type="SAM" id="Phobius"/>
    </source>
</evidence>
<evidence type="ECO:0000313" key="3">
    <source>
        <dbReference type="Proteomes" id="UP000664161"/>
    </source>
</evidence>